<feature type="region of interest" description="Disordered" evidence="1">
    <location>
        <begin position="216"/>
        <end position="267"/>
    </location>
</feature>
<evidence type="ECO:0000256" key="1">
    <source>
        <dbReference type="SAM" id="MobiDB-lite"/>
    </source>
</evidence>
<accession>A0A9W4UC44</accession>
<feature type="region of interest" description="Disordered" evidence="1">
    <location>
        <begin position="1"/>
        <end position="40"/>
    </location>
</feature>
<dbReference type="AlphaFoldDB" id="A0A9W4UC44"/>
<feature type="region of interest" description="Disordered" evidence="1">
    <location>
        <begin position="279"/>
        <end position="388"/>
    </location>
</feature>
<feature type="region of interest" description="Disordered" evidence="1">
    <location>
        <begin position="161"/>
        <end position="180"/>
    </location>
</feature>
<name>A0A9W4UC44_9PLEO</name>
<evidence type="ECO:0000313" key="2">
    <source>
        <dbReference type="EMBL" id="CAI6333608.1"/>
    </source>
</evidence>
<sequence>MPRVKRHKAAKEVVTEIMDDSQGKGETVEHIEQHTSTQETNADVDMEDCIVVAPYVRPSKFREATMNSTNSIRPPPDEQWAELGIDHLLEGYDQENSARPSLHAARKGMPRTQSTSAVPTASDPELALKREPSAATTREGHFGRISRAVASFFQAASFSSLGKRKAGQDTAETDATADVDRGDAKERAEAAYAEAMARGLLPTPKVFVRPVARARTQGVSPHSTPHGVPATPNAAHLVPRTPTLYKSPSKKDFQKQKKLNKRVSDLEHKLSEARRELAMTLSPEKAPPLPSIPSDIISPPKTDPPPMKRFWHDKSDVPETSPEPAGTNRVIKKRKSRGHSDDEYKPVATDSDFSHEGAGSEHDTKRGKSTPSKLRRKSSTRSVKKGPQVVVEEVASQEDVVIVVPDDRVGVPPIPAIPQNVDGRRALPRRDGYGGFEHEMF</sequence>
<feature type="region of interest" description="Disordered" evidence="1">
    <location>
        <begin position="422"/>
        <end position="441"/>
    </location>
</feature>
<dbReference type="Proteomes" id="UP001152607">
    <property type="component" value="Unassembled WGS sequence"/>
</dbReference>
<protein>
    <submittedName>
        <fullName evidence="2">Uncharacterized protein</fullName>
    </submittedName>
</protein>
<gene>
    <name evidence="2" type="ORF">PDIGIT_LOCUS6656</name>
</gene>
<keyword evidence="3" id="KW-1185">Reference proteome</keyword>
<dbReference type="EMBL" id="CAOQHR010000004">
    <property type="protein sequence ID" value="CAI6333608.1"/>
    <property type="molecule type" value="Genomic_DNA"/>
</dbReference>
<organism evidence="2 3">
    <name type="scientific">Periconia digitata</name>
    <dbReference type="NCBI Taxonomy" id="1303443"/>
    <lineage>
        <taxon>Eukaryota</taxon>
        <taxon>Fungi</taxon>
        <taxon>Dikarya</taxon>
        <taxon>Ascomycota</taxon>
        <taxon>Pezizomycotina</taxon>
        <taxon>Dothideomycetes</taxon>
        <taxon>Pleosporomycetidae</taxon>
        <taxon>Pleosporales</taxon>
        <taxon>Massarineae</taxon>
        <taxon>Periconiaceae</taxon>
        <taxon>Periconia</taxon>
    </lineage>
</organism>
<feature type="region of interest" description="Disordered" evidence="1">
    <location>
        <begin position="98"/>
        <end position="127"/>
    </location>
</feature>
<feature type="compositionally biased region" description="Basic residues" evidence="1">
    <location>
        <begin position="367"/>
        <end position="384"/>
    </location>
</feature>
<evidence type="ECO:0000313" key="3">
    <source>
        <dbReference type="Proteomes" id="UP001152607"/>
    </source>
</evidence>
<reference evidence="2" key="1">
    <citation type="submission" date="2023-01" db="EMBL/GenBank/DDBJ databases">
        <authorList>
            <person name="Van Ghelder C."/>
            <person name="Rancurel C."/>
        </authorList>
    </citation>
    <scope>NUCLEOTIDE SEQUENCE</scope>
    <source>
        <strain evidence="2">CNCM I-4278</strain>
    </source>
</reference>
<feature type="compositionally biased region" description="Basic and acidic residues" evidence="1">
    <location>
        <begin position="21"/>
        <end position="33"/>
    </location>
</feature>
<feature type="compositionally biased region" description="Basic and acidic residues" evidence="1">
    <location>
        <begin position="352"/>
        <end position="366"/>
    </location>
</feature>
<comment type="caution">
    <text evidence="2">The sequence shown here is derived from an EMBL/GenBank/DDBJ whole genome shotgun (WGS) entry which is preliminary data.</text>
</comment>
<dbReference type="OrthoDB" id="5226996at2759"/>
<proteinExistence type="predicted"/>